<sequence length="377" mass="43503">MKYKIPFNRPSFAGKELKYIKQSVYSGKISGDGMFSKMCTDLLVKKLHTKAIYLTSSGTHALDMSAILLNLKPGDEVIVPSFTFTSTANAFVMFGARPKFAEIRSDTLNIDESKIEPLITSKTKAVYCMHYAGVGCEMDKLKEISKKYKLFLVEDAAQALNAKYKNRYLGTIGDIGIYSFHETKNYNCGEGGAIVINNNKFVKRAEIVREKGTDRTKFFKGEINKYTWKDIGSSYLLSDVLAAYLYAQLEHIEEIKRKRKYIFEYYFDNLREYEKKGYLRLPVIPKECETNYHIFYLLFDSNKDRDRMMNNLRKSGILAVFHYLPLHSSPMGKKFGYKKGDLPITESISGRLLRLPIYNDLKLREIEYIVKSIKRLL</sequence>
<dbReference type="GO" id="GO:0000271">
    <property type="term" value="P:polysaccharide biosynthetic process"/>
    <property type="evidence" value="ECO:0007669"/>
    <property type="project" value="TreeGrafter"/>
</dbReference>
<dbReference type="InterPro" id="IPR015424">
    <property type="entry name" value="PyrdxlP-dep_Trfase"/>
</dbReference>
<dbReference type="EMBL" id="PCWS01000113">
    <property type="protein sequence ID" value="PIR08037.1"/>
    <property type="molecule type" value="Genomic_DNA"/>
</dbReference>
<dbReference type="InterPro" id="IPR012749">
    <property type="entry name" value="WecE-like"/>
</dbReference>
<organism evidence="4 5">
    <name type="scientific">Candidatus Gottesmanbacteria bacterium CG11_big_fil_rev_8_21_14_0_20_37_11</name>
    <dbReference type="NCBI Taxonomy" id="1974575"/>
    <lineage>
        <taxon>Bacteria</taxon>
        <taxon>Candidatus Gottesmaniibacteriota</taxon>
    </lineage>
</organism>
<dbReference type="InterPro" id="IPR015422">
    <property type="entry name" value="PyrdxlP-dep_Trfase_small"/>
</dbReference>
<dbReference type="SUPFAM" id="SSF53383">
    <property type="entry name" value="PLP-dependent transferases"/>
    <property type="match status" value="1"/>
</dbReference>
<feature type="modified residue" description="N6-(pyridoxal phosphate)lysine" evidence="2">
    <location>
        <position position="184"/>
    </location>
</feature>
<evidence type="ECO:0000313" key="4">
    <source>
        <dbReference type="EMBL" id="PIR08037.1"/>
    </source>
</evidence>
<dbReference type="CDD" id="cd00616">
    <property type="entry name" value="AHBA_syn"/>
    <property type="match status" value="1"/>
</dbReference>
<evidence type="ECO:0000256" key="2">
    <source>
        <dbReference type="PIRSR" id="PIRSR000390-2"/>
    </source>
</evidence>
<dbReference type="PANTHER" id="PTHR30244:SF34">
    <property type="entry name" value="DTDP-4-AMINO-4,6-DIDEOXYGALACTOSE TRANSAMINASE"/>
    <property type="match status" value="1"/>
</dbReference>
<comment type="caution">
    <text evidence="4">The sequence shown here is derived from an EMBL/GenBank/DDBJ whole genome shotgun (WGS) entry which is preliminary data.</text>
</comment>
<keyword evidence="2 3" id="KW-0663">Pyridoxal phosphate</keyword>
<dbReference type="InterPro" id="IPR015421">
    <property type="entry name" value="PyrdxlP-dep_Trfase_major"/>
</dbReference>
<dbReference type="InterPro" id="IPR000653">
    <property type="entry name" value="DegT/StrS_aminotransferase"/>
</dbReference>
<dbReference type="PANTHER" id="PTHR30244">
    <property type="entry name" value="TRANSAMINASE"/>
    <property type="match status" value="1"/>
</dbReference>
<evidence type="ECO:0000256" key="1">
    <source>
        <dbReference type="PIRSR" id="PIRSR000390-1"/>
    </source>
</evidence>
<dbReference type="Pfam" id="PF01041">
    <property type="entry name" value="DegT_DnrJ_EryC1"/>
    <property type="match status" value="1"/>
</dbReference>
<evidence type="ECO:0000256" key="3">
    <source>
        <dbReference type="RuleBase" id="RU004508"/>
    </source>
</evidence>
<dbReference type="Gene3D" id="3.90.1150.10">
    <property type="entry name" value="Aspartate Aminotransferase, domain 1"/>
    <property type="match status" value="1"/>
</dbReference>
<dbReference type="NCBIfam" id="TIGR02379">
    <property type="entry name" value="ECA_wecE"/>
    <property type="match status" value="1"/>
</dbReference>
<comment type="similarity">
    <text evidence="3">Belongs to the DegT/DnrJ/EryC1 family.</text>
</comment>
<dbReference type="GO" id="GO:0030170">
    <property type="term" value="F:pyridoxal phosphate binding"/>
    <property type="evidence" value="ECO:0007669"/>
    <property type="project" value="TreeGrafter"/>
</dbReference>
<dbReference type="FunFam" id="3.40.640.10:FF:000037">
    <property type="entry name" value="dTDP-4-amino-4,6-dideoxygalactose transaminase"/>
    <property type="match status" value="1"/>
</dbReference>
<feature type="active site" description="Proton acceptor" evidence="1">
    <location>
        <position position="184"/>
    </location>
</feature>
<accession>A0A2H0NGM5</accession>
<dbReference type="Gene3D" id="3.40.640.10">
    <property type="entry name" value="Type I PLP-dependent aspartate aminotransferase-like (Major domain)"/>
    <property type="match status" value="1"/>
</dbReference>
<dbReference type="AlphaFoldDB" id="A0A2H0NGM5"/>
<reference evidence="4 5" key="1">
    <citation type="submission" date="2017-09" db="EMBL/GenBank/DDBJ databases">
        <title>Depth-based differentiation of microbial function through sediment-hosted aquifers and enrichment of novel symbionts in the deep terrestrial subsurface.</title>
        <authorList>
            <person name="Probst A.J."/>
            <person name="Ladd B."/>
            <person name="Jarett J.K."/>
            <person name="Geller-Mcgrath D.E."/>
            <person name="Sieber C.M."/>
            <person name="Emerson J.B."/>
            <person name="Anantharaman K."/>
            <person name="Thomas B.C."/>
            <person name="Malmstrom R."/>
            <person name="Stieglmeier M."/>
            <person name="Klingl A."/>
            <person name="Woyke T."/>
            <person name="Ryan C.M."/>
            <person name="Banfield J.F."/>
        </authorList>
    </citation>
    <scope>NUCLEOTIDE SEQUENCE [LARGE SCALE GENOMIC DNA]</scope>
    <source>
        <strain evidence="4">CG11_big_fil_rev_8_21_14_0_20_37_11</strain>
    </source>
</reference>
<dbReference type="PIRSF" id="PIRSF000390">
    <property type="entry name" value="PLP_StrS"/>
    <property type="match status" value="1"/>
</dbReference>
<proteinExistence type="inferred from homology"/>
<dbReference type="NCBIfam" id="NF008687">
    <property type="entry name" value="PRK11706.1"/>
    <property type="match status" value="1"/>
</dbReference>
<name>A0A2H0NGM5_9BACT</name>
<evidence type="ECO:0000313" key="5">
    <source>
        <dbReference type="Proteomes" id="UP000230707"/>
    </source>
</evidence>
<gene>
    <name evidence="4" type="ORF">COV53_05120</name>
</gene>
<protein>
    <submittedName>
        <fullName evidence="4">dTDP-4-amino-4,6-dideoxygalactose transaminase</fullName>
    </submittedName>
</protein>
<dbReference type="Proteomes" id="UP000230707">
    <property type="component" value="Unassembled WGS sequence"/>
</dbReference>
<dbReference type="GO" id="GO:0019180">
    <property type="term" value="F:dTDP-4-amino-4,6-dideoxygalactose transaminase activity"/>
    <property type="evidence" value="ECO:0007669"/>
    <property type="project" value="TreeGrafter"/>
</dbReference>